<organism evidence="8 9">
    <name type="scientific">Prototheca wickerhamii</name>
    <dbReference type="NCBI Taxonomy" id="3111"/>
    <lineage>
        <taxon>Eukaryota</taxon>
        <taxon>Viridiplantae</taxon>
        <taxon>Chlorophyta</taxon>
        <taxon>core chlorophytes</taxon>
        <taxon>Trebouxiophyceae</taxon>
        <taxon>Chlorellales</taxon>
        <taxon>Chlorellaceae</taxon>
        <taxon>Prototheca</taxon>
    </lineage>
</organism>
<feature type="region of interest" description="Disordered" evidence="6">
    <location>
        <begin position="296"/>
        <end position="329"/>
    </location>
</feature>
<feature type="region of interest" description="Disordered" evidence="6">
    <location>
        <begin position="65"/>
        <end position="112"/>
    </location>
</feature>
<keyword evidence="5" id="KW-0539">Nucleus</keyword>
<keyword evidence="2" id="KW-0805">Transcription regulation</keyword>
<feature type="domain" description="AP2/ERF" evidence="7">
    <location>
        <begin position="480"/>
        <end position="547"/>
    </location>
</feature>
<gene>
    <name evidence="8" type="ORF">QBZ16_002876</name>
</gene>
<keyword evidence="9" id="KW-1185">Reference proteome</keyword>
<evidence type="ECO:0000256" key="1">
    <source>
        <dbReference type="ARBA" id="ARBA00004123"/>
    </source>
</evidence>
<evidence type="ECO:0000256" key="4">
    <source>
        <dbReference type="ARBA" id="ARBA00023163"/>
    </source>
</evidence>
<feature type="region of interest" description="Disordered" evidence="6">
    <location>
        <begin position="384"/>
        <end position="434"/>
    </location>
</feature>
<feature type="region of interest" description="Disordered" evidence="6">
    <location>
        <begin position="451"/>
        <end position="482"/>
    </location>
</feature>
<dbReference type="GO" id="GO:0003677">
    <property type="term" value="F:DNA binding"/>
    <property type="evidence" value="ECO:0007669"/>
    <property type="project" value="UniProtKB-KW"/>
</dbReference>
<reference evidence="8" key="1">
    <citation type="submission" date="2021-01" db="EMBL/GenBank/DDBJ databases">
        <authorList>
            <person name="Eckstrom K.M.E."/>
        </authorList>
    </citation>
    <scope>NUCLEOTIDE SEQUENCE</scope>
    <source>
        <strain evidence="8">UVCC 0001</strain>
    </source>
</reference>
<dbReference type="InterPro" id="IPR036955">
    <property type="entry name" value="AP2/ERF_dom_sf"/>
</dbReference>
<dbReference type="InterPro" id="IPR016177">
    <property type="entry name" value="DNA-bd_dom_sf"/>
</dbReference>
<dbReference type="GO" id="GO:0003700">
    <property type="term" value="F:DNA-binding transcription factor activity"/>
    <property type="evidence" value="ECO:0007669"/>
    <property type="project" value="InterPro"/>
</dbReference>
<dbReference type="EMBL" id="JASFZW010000003">
    <property type="protein sequence ID" value="KAK2079185.1"/>
    <property type="molecule type" value="Genomic_DNA"/>
</dbReference>
<evidence type="ECO:0000256" key="3">
    <source>
        <dbReference type="ARBA" id="ARBA00023125"/>
    </source>
</evidence>
<evidence type="ECO:0000259" key="7">
    <source>
        <dbReference type="PROSITE" id="PS51032"/>
    </source>
</evidence>
<feature type="compositionally biased region" description="Low complexity" evidence="6">
    <location>
        <begin position="604"/>
        <end position="621"/>
    </location>
</feature>
<evidence type="ECO:0000256" key="2">
    <source>
        <dbReference type="ARBA" id="ARBA00023015"/>
    </source>
</evidence>
<name>A0AAD9ML57_PROWI</name>
<sequence length="632" mass="65786">MLADIHKLASDDFCRMLQFDGLEDGEDVALSDLDNVFQDHEGAELLDGGLFGDLMSPRGVVVEGAPGHAARPSASKTQLRAPAQQQAESHDAEIPALVQPPQEAQWRRAPEVGTPSAAAAAARSVLASLGEPAGYPVFYGGVQPGPTDGPRSPYTHAEAPRPVQTRVAAHADPGTPQVPRLPSSTASEPPPRRRASGCWSRPPRRGTRRPFSYAPVAPPGTYDLSAGSSPVQHLAPWGLTATPGRFVHAPPGAYFPNVAYMGPHDPAAGQPVLHFGGGYHAVTPAAPMHHIVHGMTLGAGTPSPRKSPKRRRPSKGVPATPMETPRERSARLAQGFTYDPATGRMLPHGPALLAAARHDKPVPVVGALYEAHAATPFDGNPAPPEYTIGAQHAARSLQDASGPREEPGGGATPAGLAPAGPGPTPPSGRALRGQSGTHGLLTALVTQDLLSTPPEPAAVGPAAAPDGAAPSPAGAPPGPALRGVTRERWSLFWDAYIERPETSAMLDGFKQEAVWLGRYPTAESAARAHDIAALKLHGPDSAQTNFGTDLYARVLPALGEHSEDQVVSALRKDSALAIQRTSRYRGVRRVGQRAFDARLETAKDSATSSGGTSASHGAGATQSVSVGHRQAL</sequence>
<dbReference type="PANTHER" id="PTHR32467">
    <property type="entry name" value="AP2-LIKE ETHYLENE-RESPONSIVE TRANSCRIPTION FACTOR"/>
    <property type="match status" value="1"/>
</dbReference>
<evidence type="ECO:0000256" key="6">
    <source>
        <dbReference type="SAM" id="MobiDB-lite"/>
    </source>
</evidence>
<feature type="compositionally biased region" description="Polar residues" evidence="6">
    <location>
        <begin position="74"/>
        <end position="87"/>
    </location>
</feature>
<keyword evidence="3" id="KW-0238">DNA-binding</keyword>
<dbReference type="CDD" id="cd00018">
    <property type="entry name" value="AP2"/>
    <property type="match status" value="1"/>
</dbReference>
<dbReference type="InterPro" id="IPR001471">
    <property type="entry name" value="AP2/ERF_dom"/>
</dbReference>
<feature type="compositionally biased region" description="Low complexity" evidence="6">
    <location>
        <begin position="457"/>
        <end position="472"/>
    </location>
</feature>
<accession>A0AAD9ML57</accession>
<dbReference type="Proteomes" id="UP001255856">
    <property type="component" value="Unassembled WGS sequence"/>
</dbReference>
<feature type="region of interest" description="Disordered" evidence="6">
    <location>
        <begin position="171"/>
        <end position="214"/>
    </location>
</feature>
<dbReference type="GO" id="GO:0005634">
    <property type="term" value="C:nucleus"/>
    <property type="evidence" value="ECO:0007669"/>
    <property type="project" value="UniProtKB-SubCell"/>
</dbReference>
<protein>
    <recommendedName>
        <fullName evidence="7">AP2/ERF domain-containing protein</fullName>
    </recommendedName>
</protein>
<dbReference type="SMART" id="SM00380">
    <property type="entry name" value="AP2"/>
    <property type="match status" value="1"/>
</dbReference>
<dbReference type="PROSITE" id="PS51032">
    <property type="entry name" value="AP2_ERF"/>
    <property type="match status" value="1"/>
</dbReference>
<proteinExistence type="predicted"/>
<comment type="caution">
    <text evidence="8">The sequence shown here is derived from an EMBL/GenBank/DDBJ whole genome shotgun (WGS) entry which is preliminary data.</text>
</comment>
<feature type="region of interest" description="Disordered" evidence="6">
    <location>
        <begin position="600"/>
        <end position="632"/>
    </location>
</feature>
<evidence type="ECO:0000313" key="9">
    <source>
        <dbReference type="Proteomes" id="UP001255856"/>
    </source>
</evidence>
<dbReference type="Gene3D" id="3.30.730.10">
    <property type="entry name" value="AP2/ERF domain"/>
    <property type="match status" value="1"/>
</dbReference>
<dbReference type="AlphaFoldDB" id="A0AAD9ML57"/>
<evidence type="ECO:0000256" key="5">
    <source>
        <dbReference type="ARBA" id="ARBA00023242"/>
    </source>
</evidence>
<dbReference type="SUPFAM" id="SSF54171">
    <property type="entry name" value="DNA-binding domain"/>
    <property type="match status" value="1"/>
</dbReference>
<comment type="subcellular location">
    <subcellularLocation>
        <location evidence="1">Nucleus</location>
    </subcellularLocation>
</comment>
<keyword evidence="4" id="KW-0804">Transcription</keyword>
<evidence type="ECO:0000313" key="8">
    <source>
        <dbReference type="EMBL" id="KAK2079185.1"/>
    </source>
</evidence>